<evidence type="ECO:0000313" key="1">
    <source>
        <dbReference type="EMBL" id="MEJ8633155.1"/>
    </source>
</evidence>
<reference evidence="1" key="1">
    <citation type="submission" date="2024-03" db="EMBL/GenBank/DDBJ databases">
        <title>Novel Streptomyces species of biotechnological and ecological value are a feature of Machair soil.</title>
        <authorList>
            <person name="Prole J.R."/>
            <person name="Goodfellow M."/>
            <person name="Allenby N."/>
            <person name="Ward A.C."/>
        </authorList>
    </citation>
    <scope>NUCLEOTIDE SEQUENCE</scope>
    <source>
        <strain evidence="1">MS2.AVA.5</strain>
    </source>
</reference>
<gene>
    <name evidence="1" type="ORF">WKI67_07080</name>
</gene>
<accession>A0ACC6PP20</accession>
<keyword evidence="2" id="KW-1185">Reference proteome</keyword>
<sequence length="164" mass="17920">MDTPVEPDGRITALGNQLIGIHLALREELEQLREDADAWLDGRGERPRELRAHCLAFCSALTRHHTGEDGGAFPALAPQHPELRPVIEELEHDHRAVTAILRAVEDLVADESALDPARVRAELEGLTALLESHFVYEEKRLVAALNALPAPAGDAESLLGRPVT</sequence>
<comment type="caution">
    <text evidence="1">The sequence shown here is derived from an EMBL/GenBank/DDBJ whole genome shotgun (WGS) entry which is preliminary data.</text>
</comment>
<evidence type="ECO:0000313" key="2">
    <source>
        <dbReference type="Proteomes" id="UP001377168"/>
    </source>
</evidence>
<protein>
    <submittedName>
        <fullName evidence="1">Hemerythrin domain-containing protein</fullName>
    </submittedName>
</protein>
<organism evidence="1 2">
    <name type="scientific">Streptomyces achmelvichensis</name>
    <dbReference type="NCBI Taxonomy" id="3134111"/>
    <lineage>
        <taxon>Bacteria</taxon>
        <taxon>Bacillati</taxon>
        <taxon>Actinomycetota</taxon>
        <taxon>Actinomycetes</taxon>
        <taxon>Kitasatosporales</taxon>
        <taxon>Streptomycetaceae</taxon>
        <taxon>Streptomyces</taxon>
    </lineage>
</organism>
<dbReference type="EMBL" id="JBBKAJ010000022">
    <property type="protein sequence ID" value="MEJ8633155.1"/>
    <property type="molecule type" value="Genomic_DNA"/>
</dbReference>
<dbReference type="Proteomes" id="UP001377168">
    <property type="component" value="Unassembled WGS sequence"/>
</dbReference>
<proteinExistence type="predicted"/>
<name>A0ACC6PP20_9ACTN</name>